<reference evidence="1" key="2">
    <citation type="submission" date="2017-11" db="EMBL/GenBank/DDBJ databases">
        <title>Coralsnake Venomics: Analyses of Venom Gland Transcriptomes and Proteomes of Six Brazilian Taxa.</title>
        <authorList>
            <person name="Aird S.D."/>
            <person name="Jorge da Silva N."/>
            <person name="Qiu L."/>
            <person name="Villar-Briones A."/>
            <person name="Aparecida-Saddi V."/>
            <person name="Campos-Telles M.P."/>
            <person name="Grau M."/>
            <person name="Mikheyev A.S."/>
        </authorList>
    </citation>
    <scope>NUCLEOTIDE SEQUENCE</scope>
    <source>
        <tissue evidence="1">Venom_gland</tissue>
    </source>
</reference>
<name>A0A2D4EVF9_MICCO</name>
<proteinExistence type="predicted"/>
<dbReference type="EMBL" id="IACJ01025073">
    <property type="protein sequence ID" value="LAA39210.1"/>
    <property type="molecule type" value="Transcribed_RNA"/>
</dbReference>
<evidence type="ECO:0000313" key="1">
    <source>
        <dbReference type="EMBL" id="LAA39210.1"/>
    </source>
</evidence>
<protein>
    <submittedName>
        <fullName evidence="1">Uncharacterized protein</fullName>
    </submittedName>
</protein>
<organism evidence="1">
    <name type="scientific">Micrurus corallinus</name>
    <name type="common">Brazilian coral snake</name>
    <dbReference type="NCBI Taxonomy" id="54390"/>
    <lineage>
        <taxon>Eukaryota</taxon>
        <taxon>Metazoa</taxon>
        <taxon>Chordata</taxon>
        <taxon>Craniata</taxon>
        <taxon>Vertebrata</taxon>
        <taxon>Euteleostomi</taxon>
        <taxon>Lepidosauria</taxon>
        <taxon>Squamata</taxon>
        <taxon>Bifurcata</taxon>
        <taxon>Unidentata</taxon>
        <taxon>Episquamata</taxon>
        <taxon>Toxicofera</taxon>
        <taxon>Serpentes</taxon>
        <taxon>Colubroidea</taxon>
        <taxon>Elapidae</taxon>
        <taxon>Elapinae</taxon>
        <taxon>Micrurus</taxon>
    </lineage>
</organism>
<accession>A0A2D4EVF9</accession>
<reference evidence="1" key="1">
    <citation type="submission" date="2017-07" db="EMBL/GenBank/DDBJ databases">
        <authorList>
            <person name="Mikheyev A."/>
            <person name="Grau M."/>
        </authorList>
    </citation>
    <scope>NUCLEOTIDE SEQUENCE</scope>
    <source>
        <tissue evidence="1">Venom_gland</tissue>
    </source>
</reference>
<sequence>MEEILIFINELGVHSAMEKLIITEHILQERDVGLDSPDAELGQSPAHLGGCRGVVFAVGDDLHQERVVVRGDDGSLEGRGTVQADAHPLATSEDLNPACVWLEPTSRILSRHTALDGTAIDAHVLLLQAQLWQTLPLGDVDLGMDKIHICDLFCHRVLNLKPGIDLNEVIFAMFVQQELHCASILIPNLLGQADGINSELRAQLGVEVGSRGDFHHFLVPSLDGAVPLIQMQHISMLVTQNLNFDVSWLLHELLHKESPIAKSRKGLRECPGVVLFQLLIAPHNSHAPSSSTIGSLEDDGKAIRLRELLRLAQGGDGSICPGNHRHSSRNSNGAGLHLIPHLAHNFRRGPNEAHASFQAGLGEVSSLGEEAVAGMDRVHCILLGNFDDVWNV</sequence>
<dbReference type="AlphaFoldDB" id="A0A2D4EVF9"/>
<dbReference type="AntiFam" id="ANF00133">
    <property type="entry name" value="Shadow ORF (opposite mccA)"/>
</dbReference>